<keyword evidence="2" id="KW-1185">Reference proteome</keyword>
<protein>
    <submittedName>
        <fullName evidence="1">Uncharacterized protein</fullName>
    </submittedName>
</protein>
<sequence>MERCRIVNFRQKDANEALQQGVSGDDIWAALDAAERIEPEGLRTPNHYADEVAAMFANGHLDSAGTALPWPAWRDKVRLRPAELSIWTGINGHGKSGVLGHVLLSLMKQGERVCLFSGEMKPAMVLYRPAPLPSQQRTSSVLHTTG</sequence>
<dbReference type="InterPro" id="IPR027417">
    <property type="entry name" value="P-loop_NTPase"/>
</dbReference>
<dbReference type="Gene3D" id="3.40.50.300">
    <property type="entry name" value="P-loop containing nucleotide triphosphate hydrolases"/>
    <property type="match status" value="1"/>
</dbReference>
<dbReference type="PANTHER" id="PTHR12873">
    <property type="entry name" value="T7-LIKE MITOCHONDRIAL DNA HELICASE"/>
    <property type="match status" value="1"/>
</dbReference>
<organism evidence="1 2">
    <name type="scientific">Ralstonia syzygii</name>
    <dbReference type="NCBI Taxonomy" id="28097"/>
    <lineage>
        <taxon>Bacteria</taxon>
        <taxon>Pseudomonadati</taxon>
        <taxon>Pseudomonadota</taxon>
        <taxon>Betaproteobacteria</taxon>
        <taxon>Burkholderiales</taxon>
        <taxon>Burkholderiaceae</taxon>
        <taxon>Ralstonia</taxon>
        <taxon>Ralstonia solanacearum species complex</taxon>
    </lineage>
</organism>
<accession>A0ABX7ZDZ5</accession>
<dbReference type="InterPro" id="IPR027032">
    <property type="entry name" value="Twinkle-like"/>
</dbReference>
<dbReference type="PANTHER" id="PTHR12873:SF0">
    <property type="entry name" value="TWINKLE MTDNA HELICASE"/>
    <property type="match status" value="1"/>
</dbReference>
<evidence type="ECO:0000313" key="1">
    <source>
        <dbReference type="EMBL" id="QUP53555.1"/>
    </source>
</evidence>
<dbReference type="RefSeq" id="WP_211904835.1">
    <property type="nucleotide sequence ID" value="NZ_CP046729.1"/>
</dbReference>
<reference evidence="1 2" key="1">
    <citation type="journal article" date="2021" name="Phytopathology">
        <title>Complete genome sequence of Ralstonia syzygii subsp. indonesiensis strain LLRS-1, isolated from wilted tobacco in China.</title>
        <authorList>
            <person name="Lu C.H."/>
            <person name="Li J.Y."/>
            <person name="Mi M.G."/>
            <person name="Lin Z.L."/>
            <person name="Jiang N."/>
            <person name="Gai X."/>
            <person name="Ma J.H."/>
            <person name="Lei L.P."/>
            <person name="Xia Z.Y."/>
        </authorList>
    </citation>
    <scope>NUCLEOTIDE SEQUENCE [LARGE SCALE GENOMIC DNA]</scope>
    <source>
        <strain evidence="1 2">LLRS-1</strain>
    </source>
</reference>
<evidence type="ECO:0000313" key="2">
    <source>
        <dbReference type="Proteomes" id="UP000677898"/>
    </source>
</evidence>
<dbReference type="EMBL" id="CP046729">
    <property type="protein sequence ID" value="QUP53555.1"/>
    <property type="molecule type" value="Genomic_DNA"/>
</dbReference>
<name>A0ABX7ZDZ5_9RALS</name>
<proteinExistence type="predicted"/>
<gene>
    <name evidence="1" type="ORF">GO998_07140</name>
</gene>
<dbReference type="Proteomes" id="UP000677898">
    <property type="component" value="Chromosome"/>
</dbReference>